<dbReference type="AlphaFoldDB" id="A0A5C6CKP0"/>
<keyword evidence="2 4" id="KW-0560">Oxidoreductase</keyword>
<dbReference type="NCBIfam" id="NF005559">
    <property type="entry name" value="PRK07231.1"/>
    <property type="match status" value="1"/>
</dbReference>
<dbReference type="SUPFAM" id="SSF51735">
    <property type="entry name" value="NAD(P)-binding Rossmann-fold domains"/>
    <property type="match status" value="1"/>
</dbReference>
<evidence type="ECO:0000313" key="4">
    <source>
        <dbReference type="EMBL" id="TWU24625.1"/>
    </source>
</evidence>
<dbReference type="EMBL" id="SJPS01000005">
    <property type="protein sequence ID" value="TWU24625.1"/>
    <property type="molecule type" value="Genomic_DNA"/>
</dbReference>
<dbReference type="InterPro" id="IPR002347">
    <property type="entry name" value="SDR_fam"/>
</dbReference>
<dbReference type="GO" id="GO:0008874">
    <property type="term" value="F:gluconate 5-dehydrogenase activity"/>
    <property type="evidence" value="ECO:0007669"/>
    <property type="project" value="UniProtKB-EC"/>
</dbReference>
<gene>
    <name evidence="4" type="primary">gno_2</name>
    <name evidence="4" type="ORF">Pla144_35100</name>
</gene>
<dbReference type="EC" id="1.1.1.69" evidence="4"/>
<protein>
    <submittedName>
        <fullName evidence="4">Gluconate 5-dehydrogenase</fullName>
        <ecNumber evidence="4">1.1.1.69</ecNumber>
    </submittedName>
</protein>
<dbReference type="InterPro" id="IPR057326">
    <property type="entry name" value="KR_dom"/>
</dbReference>
<comment type="caution">
    <text evidence="4">The sequence shown here is derived from an EMBL/GenBank/DDBJ whole genome shotgun (WGS) entry which is preliminary data.</text>
</comment>
<accession>A0A5C6CKP0</accession>
<dbReference type="PANTHER" id="PTHR42760:SF133">
    <property type="entry name" value="3-OXOACYL-[ACYL-CARRIER-PROTEIN] REDUCTASE"/>
    <property type="match status" value="1"/>
</dbReference>
<dbReference type="InterPro" id="IPR036291">
    <property type="entry name" value="NAD(P)-bd_dom_sf"/>
</dbReference>
<evidence type="ECO:0000256" key="2">
    <source>
        <dbReference type="ARBA" id="ARBA00023002"/>
    </source>
</evidence>
<dbReference type="RefSeq" id="WP_146451855.1">
    <property type="nucleotide sequence ID" value="NZ_SJPS01000005.1"/>
</dbReference>
<dbReference type="PRINTS" id="PR00081">
    <property type="entry name" value="GDHRDH"/>
</dbReference>
<dbReference type="Pfam" id="PF13561">
    <property type="entry name" value="adh_short_C2"/>
    <property type="match status" value="1"/>
</dbReference>
<name>A0A5C6CKP0_9BACT</name>
<dbReference type="FunFam" id="3.40.50.720:FF:000084">
    <property type="entry name" value="Short-chain dehydrogenase reductase"/>
    <property type="match status" value="1"/>
</dbReference>
<dbReference type="PRINTS" id="PR00080">
    <property type="entry name" value="SDRFAMILY"/>
</dbReference>
<evidence type="ECO:0000256" key="1">
    <source>
        <dbReference type="ARBA" id="ARBA00006484"/>
    </source>
</evidence>
<feature type="domain" description="Ketoreductase" evidence="3">
    <location>
        <begin position="15"/>
        <end position="195"/>
    </location>
</feature>
<reference evidence="4 5" key="1">
    <citation type="submission" date="2019-02" db="EMBL/GenBank/DDBJ databases">
        <title>Deep-cultivation of Planctomycetes and their phenomic and genomic characterization uncovers novel biology.</title>
        <authorList>
            <person name="Wiegand S."/>
            <person name="Jogler M."/>
            <person name="Boedeker C."/>
            <person name="Pinto D."/>
            <person name="Vollmers J."/>
            <person name="Rivas-Marin E."/>
            <person name="Kohn T."/>
            <person name="Peeters S.H."/>
            <person name="Heuer A."/>
            <person name="Rast P."/>
            <person name="Oberbeckmann S."/>
            <person name="Bunk B."/>
            <person name="Jeske O."/>
            <person name="Meyerdierks A."/>
            <person name="Storesund J.E."/>
            <person name="Kallscheuer N."/>
            <person name="Luecker S."/>
            <person name="Lage O.M."/>
            <person name="Pohl T."/>
            <person name="Merkel B.J."/>
            <person name="Hornburger P."/>
            <person name="Mueller R.-W."/>
            <person name="Bruemmer F."/>
            <person name="Labrenz M."/>
            <person name="Spormann A.M."/>
            <person name="Op Den Camp H."/>
            <person name="Overmann J."/>
            <person name="Amann R."/>
            <person name="Jetten M.S.M."/>
            <person name="Mascher T."/>
            <person name="Medema M.H."/>
            <person name="Devos D.P."/>
            <person name="Kaster A.-K."/>
            <person name="Ovreas L."/>
            <person name="Rohde M."/>
            <person name="Galperin M.Y."/>
            <person name="Jogler C."/>
        </authorList>
    </citation>
    <scope>NUCLEOTIDE SEQUENCE [LARGE SCALE GENOMIC DNA]</scope>
    <source>
        <strain evidence="4 5">Pla144</strain>
    </source>
</reference>
<sequence length="266" mass="28457">MINPSPTELFNLSGKVAIVTGASRGLGQYFSRALASAGAELVITSRQLASLDAFQKELADIGCRVVPLELDVTDLGSIEQTASAAFEAYGKIDILVNNAGCNIRKPALDITWDDWNTVLDTNLRGPFFVAQAIARHMIPQNSGRIINIGSVTSVAGYAGLGPYCASRGGIKQLTMSLADDWGPHGITVNCLAPGWFKTKQNEILYEDPKWVEYLVDRIPLKRPGEPHDLDGALLFLASDASCYVTGQTLLVDGGISTGATRATSEK</sequence>
<evidence type="ECO:0000313" key="5">
    <source>
        <dbReference type="Proteomes" id="UP000318437"/>
    </source>
</evidence>
<keyword evidence="5" id="KW-1185">Reference proteome</keyword>
<dbReference type="OrthoDB" id="9803333at2"/>
<proteinExistence type="inferred from homology"/>
<dbReference type="Proteomes" id="UP000318437">
    <property type="component" value="Unassembled WGS sequence"/>
</dbReference>
<organism evidence="4 5">
    <name type="scientific">Bythopirellula polymerisocia</name>
    <dbReference type="NCBI Taxonomy" id="2528003"/>
    <lineage>
        <taxon>Bacteria</taxon>
        <taxon>Pseudomonadati</taxon>
        <taxon>Planctomycetota</taxon>
        <taxon>Planctomycetia</taxon>
        <taxon>Pirellulales</taxon>
        <taxon>Lacipirellulaceae</taxon>
        <taxon>Bythopirellula</taxon>
    </lineage>
</organism>
<dbReference type="PANTHER" id="PTHR42760">
    <property type="entry name" value="SHORT-CHAIN DEHYDROGENASES/REDUCTASES FAMILY MEMBER"/>
    <property type="match status" value="1"/>
</dbReference>
<evidence type="ECO:0000259" key="3">
    <source>
        <dbReference type="SMART" id="SM00822"/>
    </source>
</evidence>
<comment type="similarity">
    <text evidence="1">Belongs to the short-chain dehydrogenases/reductases (SDR) family.</text>
</comment>
<dbReference type="SMART" id="SM00822">
    <property type="entry name" value="PKS_KR"/>
    <property type="match status" value="1"/>
</dbReference>
<dbReference type="Gene3D" id="3.40.50.720">
    <property type="entry name" value="NAD(P)-binding Rossmann-like Domain"/>
    <property type="match status" value="1"/>
</dbReference>